<keyword evidence="3" id="KW-1185">Reference proteome</keyword>
<sequence>MNPSFTLPMRSRAPTLPAATTKGLYDSQTVSSPRKSDLKVKKRALDVRKKPKNLENVKPEAS</sequence>
<feature type="compositionally biased region" description="Basic and acidic residues" evidence="1">
    <location>
        <begin position="34"/>
        <end position="62"/>
    </location>
</feature>
<protein>
    <submittedName>
        <fullName evidence="2">Uncharacterized protein</fullName>
    </submittedName>
</protein>
<evidence type="ECO:0000256" key="1">
    <source>
        <dbReference type="SAM" id="MobiDB-lite"/>
    </source>
</evidence>
<evidence type="ECO:0000313" key="2">
    <source>
        <dbReference type="EMBL" id="KAJ4131568.1"/>
    </source>
</evidence>
<reference evidence="2" key="1">
    <citation type="submission" date="2022-09" db="EMBL/GenBank/DDBJ databases">
        <title>Fusarium specimens isolated from Avocado Roots.</title>
        <authorList>
            <person name="Stajich J."/>
            <person name="Roper C."/>
            <person name="Heimlech-Rivalta G."/>
        </authorList>
    </citation>
    <scope>NUCLEOTIDE SEQUENCE</scope>
    <source>
        <strain evidence="2">CF00095</strain>
    </source>
</reference>
<dbReference type="Proteomes" id="UP001152024">
    <property type="component" value="Unassembled WGS sequence"/>
</dbReference>
<accession>A0ABQ8RCU7</accession>
<evidence type="ECO:0000313" key="3">
    <source>
        <dbReference type="Proteomes" id="UP001152024"/>
    </source>
</evidence>
<proteinExistence type="predicted"/>
<comment type="caution">
    <text evidence="2">The sequence shown here is derived from an EMBL/GenBank/DDBJ whole genome shotgun (WGS) entry which is preliminary data.</text>
</comment>
<gene>
    <name evidence="2" type="ORF">NW768_005760</name>
</gene>
<feature type="region of interest" description="Disordered" evidence="1">
    <location>
        <begin position="1"/>
        <end position="62"/>
    </location>
</feature>
<organism evidence="2 3">
    <name type="scientific">Fusarium equiseti</name>
    <name type="common">Fusarium scirpi</name>
    <dbReference type="NCBI Taxonomy" id="61235"/>
    <lineage>
        <taxon>Eukaryota</taxon>
        <taxon>Fungi</taxon>
        <taxon>Dikarya</taxon>
        <taxon>Ascomycota</taxon>
        <taxon>Pezizomycotina</taxon>
        <taxon>Sordariomycetes</taxon>
        <taxon>Hypocreomycetidae</taxon>
        <taxon>Hypocreales</taxon>
        <taxon>Nectriaceae</taxon>
        <taxon>Fusarium</taxon>
        <taxon>Fusarium incarnatum-equiseti species complex</taxon>
    </lineage>
</organism>
<dbReference type="EMBL" id="JAOQBH010000008">
    <property type="protein sequence ID" value="KAJ4131568.1"/>
    <property type="molecule type" value="Genomic_DNA"/>
</dbReference>
<name>A0ABQ8RCU7_FUSEQ</name>